<comment type="catalytic activity">
    <reaction evidence="1">
        <text>a beta-lactam + H2O = a substituted beta-amino acid</text>
        <dbReference type="Rhea" id="RHEA:20401"/>
        <dbReference type="ChEBI" id="CHEBI:15377"/>
        <dbReference type="ChEBI" id="CHEBI:35627"/>
        <dbReference type="ChEBI" id="CHEBI:140347"/>
        <dbReference type="EC" id="3.5.2.6"/>
    </reaction>
</comment>
<dbReference type="InterPro" id="IPR012338">
    <property type="entry name" value="Beta-lactam/transpept-like"/>
</dbReference>
<dbReference type="GO" id="GO:0008800">
    <property type="term" value="F:beta-lactamase activity"/>
    <property type="evidence" value="ECO:0007669"/>
    <property type="project" value="UniProtKB-EC"/>
</dbReference>
<dbReference type="OrthoDB" id="9784149at2"/>
<sequence>MKFAVFFLTGLLVFPAVAQKNWTASCLTNMSQLDDSFPGDVGIFVKSLSDGEICEFQADKRWYLASTIKIPVAIALLREVEKGQIDLQKKLTLKRSDYVDGSGDLLWQDPGKSFTVQHLLKNMLEQSDSTATDMLIGLMGVGTLNKTIHELARDFAPLTTILQVRYDAYGELHPKAKTLTNMDFIELKKFPVAKRYEAFAKLIQVPVSELKTASIEEAFEKYYARGLNSTTLRSFGSLLEKLARGQVLNKAHTALVLKYMQEMKTGENRLKAGLPKDVVFAQKTGTQVARMCNVGIAASKKKAQQKTVIVACAEKYLDQAGAEKVLKKMADALTEEGAFKNF</sequence>
<evidence type="ECO:0000256" key="2">
    <source>
        <dbReference type="SAM" id="SignalP"/>
    </source>
</evidence>
<dbReference type="GO" id="GO:0030655">
    <property type="term" value="P:beta-lactam antibiotic catabolic process"/>
    <property type="evidence" value="ECO:0007669"/>
    <property type="project" value="InterPro"/>
</dbReference>
<dbReference type="Proteomes" id="UP000075391">
    <property type="component" value="Unassembled WGS sequence"/>
</dbReference>
<dbReference type="InterPro" id="IPR000871">
    <property type="entry name" value="Beta-lactam_class-A"/>
</dbReference>
<dbReference type="GO" id="GO:0046677">
    <property type="term" value="P:response to antibiotic"/>
    <property type="evidence" value="ECO:0007669"/>
    <property type="project" value="InterPro"/>
</dbReference>
<feature type="signal peptide" evidence="2">
    <location>
        <begin position="1"/>
        <end position="18"/>
    </location>
</feature>
<dbReference type="Pfam" id="PF13354">
    <property type="entry name" value="Beta-lactamase2"/>
    <property type="match status" value="1"/>
</dbReference>
<accession>A0A150WBR6</accession>
<comment type="caution">
    <text evidence="4">The sequence shown here is derived from an EMBL/GenBank/DDBJ whole genome shotgun (WGS) entry which is preliminary data.</text>
</comment>
<protein>
    <recommendedName>
        <fullName evidence="3">Beta-lactamase class A catalytic domain-containing protein</fullName>
    </recommendedName>
</protein>
<dbReference type="PRINTS" id="PR00118">
    <property type="entry name" value="BLACTAMASEA"/>
</dbReference>
<organism evidence="4 5">
    <name type="scientific">Bdellovibrio bacteriovorus</name>
    <dbReference type="NCBI Taxonomy" id="959"/>
    <lineage>
        <taxon>Bacteria</taxon>
        <taxon>Pseudomonadati</taxon>
        <taxon>Bdellovibrionota</taxon>
        <taxon>Bdellovibrionia</taxon>
        <taxon>Bdellovibrionales</taxon>
        <taxon>Pseudobdellovibrionaceae</taxon>
        <taxon>Bdellovibrio</taxon>
    </lineage>
</organism>
<name>A0A150WBR6_BDEBC</name>
<dbReference type="PANTHER" id="PTHR35333">
    <property type="entry name" value="BETA-LACTAMASE"/>
    <property type="match status" value="1"/>
</dbReference>
<feature type="domain" description="Beta-lactamase class A catalytic" evidence="3">
    <location>
        <begin position="42"/>
        <end position="310"/>
    </location>
</feature>
<feature type="chain" id="PRO_5007572487" description="Beta-lactamase class A catalytic domain-containing protein" evidence="2">
    <location>
        <begin position="19"/>
        <end position="342"/>
    </location>
</feature>
<evidence type="ECO:0000256" key="1">
    <source>
        <dbReference type="ARBA" id="ARBA00001526"/>
    </source>
</evidence>
<dbReference type="AlphaFoldDB" id="A0A150WBR6"/>
<keyword evidence="2" id="KW-0732">Signal</keyword>
<reference evidence="4 5" key="1">
    <citation type="submission" date="2016-03" db="EMBL/GenBank/DDBJ databases">
        <authorList>
            <person name="Ploux O."/>
        </authorList>
    </citation>
    <scope>NUCLEOTIDE SEQUENCE [LARGE SCALE GENOMIC DNA]</scope>
    <source>
        <strain evidence="4 5">BER2</strain>
    </source>
</reference>
<evidence type="ECO:0000259" key="3">
    <source>
        <dbReference type="Pfam" id="PF13354"/>
    </source>
</evidence>
<dbReference type="EMBL" id="LUKF01000020">
    <property type="protein sequence ID" value="KYG60351.1"/>
    <property type="molecule type" value="Genomic_DNA"/>
</dbReference>
<gene>
    <name evidence="4" type="ORF">AZI85_12820</name>
</gene>
<dbReference type="Gene3D" id="3.40.710.10">
    <property type="entry name" value="DD-peptidase/beta-lactamase superfamily"/>
    <property type="match status" value="1"/>
</dbReference>
<dbReference type="InterPro" id="IPR045155">
    <property type="entry name" value="Beta-lactam_cat"/>
</dbReference>
<evidence type="ECO:0000313" key="5">
    <source>
        <dbReference type="Proteomes" id="UP000075391"/>
    </source>
</evidence>
<dbReference type="PANTHER" id="PTHR35333:SF4">
    <property type="entry name" value="SLR0121 PROTEIN"/>
    <property type="match status" value="1"/>
</dbReference>
<evidence type="ECO:0000313" key="4">
    <source>
        <dbReference type="EMBL" id="KYG60351.1"/>
    </source>
</evidence>
<dbReference type="RefSeq" id="WP_063245122.1">
    <property type="nucleotide sequence ID" value="NZ_LUKF01000020.1"/>
</dbReference>
<dbReference type="SUPFAM" id="SSF56601">
    <property type="entry name" value="beta-lactamase/transpeptidase-like"/>
    <property type="match status" value="1"/>
</dbReference>
<proteinExistence type="predicted"/>